<dbReference type="PANTHER" id="PTHR37306:SF1">
    <property type="entry name" value="COLICIN V PRODUCTION PROTEIN"/>
    <property type="match status" value="1"/>
</dbReference>
<dbReference type="AlphaFoldDB" id="A0A645GU84"/>
<keyword evidence="2 5" id="KW-0812">Transmembrane</keyword>
<evidence type="ECO:0000256" key="4">
    <source>
        <dbReference type="ARBA" id="ARBA00023136"/>
    </source>
</evidence>
<evidence type="ECO:0000256" key="3">
    <source>
        <dbReference type="ARBA" id="ARBA00022989"/>
    </source>
</evidence>
<feature type="transmembrane region" description="Helical" evidence="5">
    <location>
        <begin position="101"/>
        <end position="122"/>
    </location>
</feature>
<accession>A0A645GU84</accession>
<evidence type="ECO:0000256" key="1">
    <source>
        <dbReference type="ARBA" id="ARBA00004141"/>
    </source>
</evidence>
<keyword evidence="4 5" id="KW-0472">Membrane</keyword>
<protein>
    <recommendedName>
        <fullName evidence="7">Colicin V production protein</fullName>
    </recommendedName>
</protein>
<dbReference type="Pfam" id="PF02674">
    <property type="entry name" value="Colicin_V"/>
    <property type="match status" value="1"/>
</dbReference>
<comment type="caution">
    <text evidence="6">The sequence shown here is derived from an EMBL/GenBank/DDBJ whole genome shotgun (WGS) entry which is preliminary data.</text>
</comment>
<comment type="subcellular location">
    <subcellularLocation>
        <location evidence="1">Membrane</location>
        <topology evidence="1">Multi-pass membrane protein</topology>
    </subcellularLocation>
</comment>
<dbReference type="EMBL" id="VSSQ01081528">
    <property type="protein sequence ID" value="MPN30421.1"/>
    <property type="molecule type" value="Genomic_DNA"/>
</dbReference>
<gene>
    <name evidence="6" type="ORF">SDC9_177892</name>
</gene>
<evidence type="ECO:0000256" key="2">
    <source>
        <dbReference type="ARBA" id="ARBA00022692"/>
    </source>
</evidence>
<keyword evidence="3 5" id="KW-1133">Transmembrane helix</keyword>
<evidence type="ECO:0008006" key="7">
    <source>
        <dbReference type="Google" id="ProtNLM"/>
    </source>
</evidence>
<feature type="transmembrane region" description="Helical" evidence="5">
    <location>
        <begin position="65"/>
        <end position="86"/>
    </location>
</feature>
<reference evidence="6" key="1">
    <citation type="submission" date="2019-08" db="EMBL/GenBank/DDBJ databases">
        <authorList>
            <person name="Kucharzyk K."/>
            <person name="Murdoch R.W."/>
            <person name="Higgins S."/>
            <person name="Loffler F."/>
        </authorList>
    </citation>
    <scope>NUCLEOTIDE SEQUENCE</scope>
</reference>
<evidence type="ECO:0000313" key="6">
    <source>
        <dbReference type="EMBL" id="MPN30421.1"/>
    </source>
</evidence>
<organism evidence="6">
    <name type="scientific">bioreactor metagenome</name>
    <dbReference type="NCBI Taxonomy" id="1076179"/>
    <lineage>
        <taxon>unclassified sequences</taxon>
        <taxon>metagenomes</taxon>
        <taxon>ecological metagenomes</taxon>
    </lineage>
</organism>
<name>A0A645GU84_9ZZZZ</name>
<dbReference type="GO" id="GO:0016020">
    <property type="term" value="C:membrane"/>
    <property type="evidence" value="ECO:0007669"/>
    <property type="project" value="UniProtKB-SubCell"/>
</dbReference>
<dbReference type="GO" id="GO:0009403">
    <property type="term" value="P:toxin biosynthetic process"/>
    <property type="evidence" value="ECO:0007669"/>
    <property type="project" value="InterPro"/>
</dbReference>
<dbReference type="PANTHER" id="PTHR37306">
    <property type="entry name" value="COLICIN V PRODUCTION PROTEIN"/>
    <property type="match status" value="1"/>
</dbReference>
<feature type="transmembrane region" description="Helical" evidence="5">
    <location>
        <begin position="7"/>
        <end position="25"/>
    </location>
</feature>
<dbReference type="InterPro" id="IPR003825">
    <property type="entry name" value="Colicin-V_CvpA"/>
</dbReference>
<sequence>MNSLDLFILIPIIAGFTFGLFKGLVKELTSLAAVVLGIYGAKFFSPWLVNVLVKSFDFSVKTAQPTAYFLLFIVIVVGLLFLSRIVDKVFESMSLGGLNKFFGGLFGALKYALILSVLINVFNVVDDKFSIINPTTKSASFAYKPVLELGPALWEEAKSYNTDKSKADEQLVD</sequence>
<feature type="transmembrane region" description="Helical" evidence="5">
    <location>
        <begin position="31"/>
        <end position="53"/>
    </location>
</feature>
<evidence type="ECO:0000256" key="5">
    <source>
        <dbReference type="SAM" id="Phobius"/>
    </source>
</evidence>
<proteinExistence type="predicted"/>